<proteinExistence type="inferred from homology"/>
<gene>
    <name evidence="5" type="ORF">EI684_08125</name>
</gene>
<dbReference type="AlphaFoldDB" id="A0A426U2M9"/>
<dbReference type="GO" id="GO:0043190">
    <property type="term" value="C:ATP-binding cassette (ABC) transporter complex"/>
    <property type="evidence" value="ECO:0007669"/>
    <property type="project" value="InterPro"/>
</dbReference>
<sequence length="552" mass="60321">MARRIRWQIVIASLSTLLVALLLGRLALSSASVSSPLAGGSYVEVVVGGPQLPLPLLNDPTSDAVGRDLIVLLYDGLMRIGADGLLEPALAFDYELDASGTSYLFHLRRNVFWHDGQPFSADDVVFTLRTLQVLDQPGEPALAAFWQDLLVDRIDAHTVRVTLNQPLAAFPSLTRVPILPAHLLEGQAPATWASSAYASQLIGTGPYALSELNNDAALLVANPAYFGGRPYIERVELRFAATREAALGALSRGEVTAFGERVQLDQLAPGPVAGVRTRSVPLDEYALLSFNLREAPLDQAALRQALAHGLNKTTMIERALNGVAVALDTPFLPGSWAYNPDLAWHAPDVVTATQLLAAMGYTPDATGQLLRDGQPLSFELLVDGEALRRAAADEIARQWADLGITINVTPVERSELLSRLRAGDFSMALHNWTRLGPDPDPFALWHSSSSLNYAGLQDEQLDRLLQNAHRESELAVRSGDYSAFQARWIELTPSITLYQPLYRFSSDQDLGGSGFDNPEIALSNLMFGPEDRYRTVTRWFTASYREIQGDVR</sequence>
<dbReference type="GO" id="GO:0015833">
    <property type="term" value="P:peptide transport"/>
    <property type="evidence" value="ECO:0007669"/>
    <property type="project" value="TreeGrafter"/>
</dbReference>
<evidence type="ECO:0000259" key="4">
    <source>
        <dbReference type="Pfam" id="PF00496"/>
    </source>
</evidence>
<dbReference type="GO" id="GO:1904680">
    <property type="term" value="F:peptide transmembrane transporter activity"/>
    <property type="evidence" value="ECO:0007669"/>
    <property type="project" value="TreeGrafter"/>
</dbReference>
<dbReference type="Gene3D" id="3.90.76.10">
    <property type="entry name" value="Dipeptide-binding Protein, Domain 1"/>
    <property type="match status" value="1"/>
</dbReference>
<protein>
    <submittedName>
        <fullName evidence="5">Peptide ABC transporter substrate-binding protein</fullName>
    </submittedName>
</protein>
<feature type="domain" description="Solute-binding protein family 5" evidence="4">
    <location>
        <begin position="86"/>
        <end position="450"/>
    </location>
</feature>
<dbReference type="Pfam" id="PF00496">
    <property type="entry name" value="SBP_bac_5"/>
    <property type="match status" value="1"/>
</dbReference>
<dbReference type="Gene3D" id="3.40.190.10">
    <property type="entry name" value="Periplasmic binding protein-like II"/>
    <property type="match status" value="1"/>
</dbReference>
<dbReference type="Gene3D" id="3.10.105.10">
    <property type="entry name" value="Dipeptide-binding Protein, Domain 3"/>
    <property type="match status" value="1"/>
</dbReference>
<comment type="similarity">
    <text evidence="1">Belongs to the bacterial solute-binding protein 5 family.</text>
</comment>
<dbReference type="EMBL" id="RSAS01000309">
    <property type="protein sequence ID" value="RRR73872.1"/>
    <property type="molecule type" value="Genomic_DNA"/>
</dbReference>
<evidence type="ECO:0000256" key="1">
    <source>
        <dbReference type="ARBA" id="ARBA00005695"/>
    </source>
</evidence>
<keyword evidence="3" id="KW-0732">Signal</keyword>
<comment type="caution">
    <text evidence="5">The sequence shown here is derived from an EMBL/GenBank/DDBJ whole genome shotgun (WGS) entry which is preliminary data.</text>
</comment>
<dbReference type="SUPFAM" id="SSF53850">
    <property type="entry name" value="Periplasmic binding protein-like II"/>
    <property type="match status" value="1"/>
</dbReference>
<reference evidence="5 6" key="1">
    <citation type="submission" date="2018-12" db="EMBL/GenBank/DDBJ databases">
        <title>Genome Sequence of Candidatus Viridilinea halotolerans isolated from saline sulfide-rich spring.</title>
        <authorList>
            <person name="Grouzdev D.S."/>
            <person name="Burganskaya E.I."/>
            <person name="Krutkina M.S."/>
            <person name="Sukhacheva M.V."/>
            <person name="Gorlenko V.M."/>
        </authorList>
    </citation>
    <scope>NUCLEOTIDE SEQUENCE [LARGE SCALE GENOMIC DNA]</scope>
    <source>
        <strain evidence="5">Chok-6</strain>
    </source>
</reference>
<dbReference type="PIRSF" id="PIRSF002741">
    <property type="entry name" value="MppA"/>
    <property type="match status" value="1"/>
</dbReference>
<evidence type="ECO:0000256" key="3">
    <source>
        <dbReference type="ARBA" id="ARBA00022729"/>
    </source>
</evidence>
<accession>A0A426U2M9</accession>
<evidence type="ECO:0000313" key="5">
    <source>
        <dbReference type="EMBL" id="RRR73872.1"/>
    </source>
</evidence>
<dbReference type="Proteomes" id="UP000280307">
    <property type="component" value="Unassembled WGS sequence"/>
</dbReference>
<evidence type="ECO:0000313" key="6">
    <source>
        <dbReference type="Proteomes" id="UP000280307"/>
    </source>
</evidence>
<dbReference type="PANTHER" id="PTHR30290">
    <property type="entry name" value="PERIPLASMIC BINDING COMPONENT OF ABC TRANSPORTER"/>
    <property type="match status" value="1"/>
</dbReference>
<dbReference type="InterPro" id="IPR039424">
    <property type="entry name" value="SBP_5"/>
</dbReference>
<dbReference type="GO" id="GO:0042597">
    <property type="term" value="C:periplasmic space"/>
    <property type="evidence" value="ECO:0007669"/>
    <property type="project" value="UniProtKB-ARBA"/>
</dbReference>
<name>A0A426U2M9_9CHLR</name>
<dbReference type="InterPro" id="IPR000914">
    <property type="entry name" value="SBP_5_dom"/>
</dbReference>
<organism evidence="5 6">
    <name type="scientific">Candidatus Viridilinea halotolerans</name>
    <dbReference type="NCBI Taxonomy" id="2491704"/>
    <lineage>
        <taxon>Bacteria</taxon>
        <taxon>Bacillati</taxon>
        <taxon>Chloroflexota</taxon>
        <taxon>Chloroflexia</taxon>
        <taxon>Chloroflexales</taxon>
        <taxon>Chloroflexineae</taxon>
        <taxon>Oscillochloridaceae</taxon>
        <taxon>Candidatus Viridilinea</taxon>
    </lineage>
</organism>
<dbReference type="InterPro" id="IPR030678">
    <property type="entry name" value="Peptide/Ni-bd"/>
</dbReference>
<keyword evidence="2" id="KW-0813">Transport</keyword>
<evidence type="ECO:0000256" key="2">
    <source>
        <dbReference type="ARBA" id="ARBA00022448"/>
    </source>
</evidence>
<dbReference type="CDD" id="cd08513">
    <property type="entry name" value="PBP2_thermophilic_Hb8_like"/>
    <property type="match status" value="1"/>
</dbReference>
<dbReference type="PANTHER" id="PTHR30290:SF9">
    <property type="entry name" value="OLIGOPEPTIDE-BINDING PROTEIN APPA"/>
    <property type="match status" value="1"/>
</dbReference>